<feature type="transmembrane region" description="Helical" evidence="1">
    <location>
        <begin position="76"/>
        <end position="96"/>
    </location>
</feature>
<accession>A0A0A9XIF9</accession>
<proteinExistence type="predicted"/>
<evidence type="ECO:0000313" key="3">
    <source>
        <dbReference type="EMBL" id="JAG52537.1"/>
    </source>
</evidence>
<gene>
    <name evidence="2" type="primary">LOS1_1</name>
    <name evidence="2" type="ORF">CM83_21573</name>
</gene>
<sequence>MLTFDLVELEDFCMEEQVHLTITVTICGSIFAVIYYFGTLQQSYVAHEIGMMKKGFGGDWPAKQGGTHVPLGPHSYMTLILSIGCCAITLFIIYLIKVTPFEKLIKMMPIHKLIQILLNSKELEEEESLPRRLSQDQIASREKILATCRELEMRMTRLEQCIGPLVHSLERLTQHPDFQSASNEPVNASSETAENFWTLRAR</sequence>
<reference evidence="2" key="2">
    <citation type="submission" date="2014-07" db="EMBL/GenBank/DDBJ databases">
        <authorList>
            <person name="Hull J."/>
        </authorList>
    </citation>
    <scope>NUCLEOTIDE SEQUENCE</scope>
</reference>
<evidence type="ECO:0000256" key="1">
    <source>
        <dbReference type="SAM" id="Phobius"/>
    </source>
</evidence>
<organism evidence="2">
    <name type="scientific">Lygus hesperus</name>
    <name type="common">Western plant bug</name>
    <dbReference type="NCBI Taxonomy" id="30085"/>
    <lineage>
        <taxon>Eukaryota</taxon>
        <taxon>Metazoa</taxon>
        <taxon>Ecdysozoa</taxon>
        <taxon>Arthropoda</taxon>
        <taxon>Hexapoda</taxon>
        <taxon>Insecta</taxon>
        <taxon>Pterygota</taxon>
        <taxon>Neoptera</taxon>
        <taxon>Paraneoptera</taxon>
        <taxon>Hemiptera</taxon>
        <taxon>Heteroptera</taxon>
        <taxon>Panheteroptera</taxon>
        <taxon>Cimicomorpha</taxon>
        <taxon>Miridae</taxon>
        <taxon>Mirini</taxon>
        <taxon>Lygus</taxon>
    </lineage>
</organism>
<dbReference type="AlphaFoldDB" id="A0A0A9XIF9"/>
<reference evidence="3" key="3">
    <citation type="submission" date="2014-09" db="EMBL/GenBank/DDBJ databases">
        <authorList>
            <person name="Magalhaes I.L.F."/>
            <person name="Oliveira U."/>
            <person name="Santos F.R."/>
            <person name="Vidigal T.H.D.A."/>
            <person name="Brescovit A.D."/>
            <person name="Santos A.J."/>
        </authorList>
    </citation>
    <scope>NUCLEOTIDE SEQUENCE</scope>
</reference>
<keyword evidence="1" id="KW-1133">Transmembrane helix</keyword>
<evidence type="ECO:0000313" key="2">
    <source>
        <dbReference type="EMBL" id="JAG19431.1"/>
    </source>
</evidence>
<name>A0A0A9XIF9_LYGHE</name>
<protein>
    <submittedName>
        <fullName evidence="2">Exportin-T</fullName>
    </submittedName>
</protein>
<dbReference type="EMBL" id="GBRD01013289">
    <property type="protein sequence ID" value="JAG52537.1"/>
    <property type="molecule type" value="Transcribed_RNA"/>
</dbReference>
<reference evidence="2" key="1">
    <citation type="journal article" date="2014" name="PLoS ONE">
        <title>Transcriptome-Based Identification of ABC Transporters in the Western Tarnished Plant Bug Lygus hesperus.</title>
        <authorList>
            <person name="Hull J.J."/>
            <person name="Chaney K."/>
            <person name="Geib S.M."/>
            <person name="Fabrick J.A."/>
            <person name="Brent C.S."/>
            <person name="Walsh D."/>
            <person name="Lavine L.C."/>
        </authorList>
    </citation>
    <scope>NUCLEOTIDE SEQUENCE</scope>
</reference>
<dbReference type="EMBL" id="GBHO01024173">
    <property type="protein sequence ID" value="JAG19431.1"/>
    <property type="molecule type" value="Transcribed_RNA"/>
</dbReference>
<keyword evidence="1" id="KW-0812">Transmembrane</keyword>
<keyword evidence="1" id="KW-0472">Membrane</keyword>
<feature type="transmembrane region" description="Helical" evidence="1">
    <location>
        <begin position="20"/>
        <end position="38"/>
    </location>
</feature>